<organism evidence="1 2">
    <name type="scientific">Rhesus cytomegalovirus (strain 68-1)</name>
    <name type="common">RhCMV</name>
    <dbReference type="NCBI Taxonomy" id="47929"/>
    <lineage>
        <taxon>Viruses</taxon>
        <taxon>Duplodnaviria</taxon>
        <taxon>Heunggongvirae</taxon>
        <taxon>Peploviricota</taxon>
        <taxon>Herviviricetes</taxon>
        <taxon>Herpesvirales</taxon>
        <taxon>Orthoherpesviridae</taxon>
        <taxon>Betaherpesvirinae</taxon>
        <taxon>Cytomegalovirus</taxon>
        <taxon>Cytomegalovirus macacinebeta3</taxon>
    </lineage>
</organism>
<sequence length="115" mass="13915">MKIVTKVLLLAVAELSSTLRICLHHHLRRHHPPRLNSSHSRRLRLRSSNSMNKCQRRRWRLLLLHNKKCPRHNRPRRPRSRCPRCQLPRFKRLRLHPSLECRTTLTTCTRTILRS</sequence>
<dbReference type="GeneID" id="2952653"/>
<name>Q7TFD7_RHCM6</name>
<dbReference type="Proteomes" id="UP000161430">
    <property type="component" value="Segment"/>
</dbReference>
<protein>
    <submittedName>
        <fullName evidence="1">Rh206</fullName>
    </submittedName>
</protein>
<proteinExistence type="predicted"/>
<keyword evidence="2" id="KW-1185">Reference proteome</keyword>
<reference evidence="1 2" key="1">
    <citation type="journal article" date="2003" name="J. Virol.">
        <title>Complete sequence and genomic analysis of rhesus cytomegalovirus.</title>
        <authorList>
            <person name="Hansen S.G."/>
            <person name="Strelow L.I."/>
            <person name="Franchi D.C."/>
            <person name="Anders D.G."/>
            <person name="Wong S.W."/>
        </authorList>
    </citation>
    <scope>NUCLEOTIDE SEQUENCE [LARGE SCALE GENOMIC DNA]</scope>
    <source>
        <strain evidence="1">68-1</strain>
    </source>
</reference>
<evidence type="ECO:0000313" key="2">
    <source>
        <dbReference type="Proteomes" id="UP000161430"/>
    </source>
</evidence>
<dbReference type="EMBL" id="AY186194">
    <property type="protein sequence ID" value="AAP50727.1"/>
    <property type="molecule type" value="Genomic_DNA"/>
</dbReference>
<dbReference type="RefSeq" id="YP_068294.1">
    <property type="nucleotide sequence ID" value="NC_006150.1"/>
</dbReference>
<evidence type="ECO:0000313" key="1">
    <source>
        <dbReference type="EMBL" id="AAP50727.1"/>
    </source>
</evidence>
<dbReference type="KEGG" id="vg:2952653"/>
<accession>Q7TFD7</accession>
<organismHost>
    <name type="scientific">Macaca mulatta</name>
    <name type="common">Rhesus macaque</name>
    <dbReference type="NCBI Taxonomy" id="9544"/>
</organismHost>